<dbReference type="Proteomes" id="UP000243799">
    <property type="component" value="Unassembled WGS sequence"/>
</dbReference>
<keyword evidence="2 4" id="KW-0238">DNA-binding</keyword>
<sequence>MSSVKSRREQYSEATRAALLETATRMFAERGFAGTALDDVATATQVTRGAVYHHFSSKKALFEAVFEVMESDAMRRVAEAAAGVADPWESAMVALNEFLERCCDPLYGRLVWHEGPVALGWHGWKLCEEKFAYGLVEQMLGALVESGHIEPTPMETTTRFAFSLLGAAGMLLADAEDADKARVREECAQVMSRLLSGLRPPAT</sequence>
<dbReference type="RefSeq" id="WP_091672501.1">
    <property type="nucleotide sequence ID" value="NZ_FOKG01000005.1"/>
</dbReference>
<evidence type="ECO:0000259" key="5">
    <source>
        <dbReference type="PROSITE" id="PS50977"/>
    </source>
</evidence>
<dbReference type="GO" id="GO:0045892">
    <property type="term" value="P:negative regulation of DNA-templated transcription"/>
    <property type="evidence" value="ECO:0007669"/>
    <property type="project" value="UniProtKB-ARBA"/>
</dbReference>
<keyword evidence="3" id="KW-0804">Transcription</keyword>
<dbReference type="AlphaFoldDB" id="A0A1I0YNV3"/>
<dbReference type="OrthoDB" id="9805134at2"/>
<keyword evidence="7" id="KW-1185">Reference proteome</keyword>
<dbReference type="STRING" id="490629.SAMN05216266_105234"/>
<dbReference type="InterPro" id="IPR009057">
    <property type="entry name" value="Homeodomain-like_sf"/>
</dbReference>
<dbReference type="InterPro" id="IPR050109">
    <property type="entry name" value="HTH-type_TetR-like_transc_reg"/>
</dbReference>
<accession>A0A1I0YNV3</accession>
<dbReference type="PANTHER" id="PTHR30055:SF234">
    <property type="entry name" value="HTH-TYPE TRANSCRIPTIONAL REGULATOR BETI"/>
    <property type="match status" value="1"/>
</dbReference>
<evidence type="ECO:0000313" key="6">
    <source>
        <dbReference type="EMBL" id="SFB15069.1"/>
    </source>
</evidence>
<reference evidence="7" key="1">
    <citation type="submission" date="2016-10" db="EMBL/GenBank/DDBJ databases">
        <authorList>
            <person name="Varghese N."/>
            <person name="Submissions S."/>
        </authorList>
    </citation>
    <scope>NUCLEOTIDE SEQUENCE [LARGE SCALE GENOMIC DNA]</scope>
    <source>
        <strain evidence="7">CGMCC 4.3568</strain>
    </source>
</reference>
<dbReference type="FunFam" id="1.10.10.60:FF:000141">
    <property type="entry name" value="TetR family transcriptional regulator"/>
    <property type="match status" value="1"/>
</dbReference>
<dbReference type="InterPro" id="IPR049484">
    <property type="entry name" value="Rv0078-like_C"/>
</dbReference>
<dbReference type="PRINTS" id="PR00455">
    <property type="entry name" value="HTHTETR"/>
</dbReference>
<dbReference type="Pfam" id="PF21351">
    <property type="entry name" value="TetR_C_41"/>
    <property type="match status" value="1"/>
</dbReference>
<evidence type="ECO:0000256" key="3">
    <source>
        <dbReference type="ARBA" id="ARBA00023163"/>
    </source>
</evidence>
<protein>
    <submittedName>
        <fullName evidence="6">Transcriptional regulator, TetR family</fullName>
    </submittedName>
</protein>
<dbReference type="Gene3D" id="1.10.357.10">
    <property type="entry name" value="Tetracycline Repressor, domain 2"/>
    <property type="match status" value="1"/>
</dbReference>
<organism evidence="6 7">
    <name type="scientific">Amycolatopsis marina</name>
    <dbReference type="NCBI Taxonomy" id="490629"/>
    <lineage>
        <taxon>Bacteria</taxon>
        <taxon>Bacillati</taxon>
        <taxon>Actinomycetota</taxon>
        <taxon>Actinomycetes</taxon>
        <taxon>Pseudonocardiales</taxon>
        <taxon>Pseudonocardiaceae</taxon>
        <taxon>Amycolatopsis</taxon>
    </lineage>
</organism>
<keyword evidence="1" id="KW-0805">Transcription regulation</keyword>
<dbReference type="GO" id="GO:0000976">
    <property type="term" value="F:transcription cis-regulatory region binding"/>
    <property type="evidence" value="ECO:0007669"/>
    <property type="project" value="TreeGrafter"/>
</dbReference>
<dbReference type="EMBL" id="FOKG01000005">
    <property type="protein sequence ID" value="SFB15069.1"/>
    <property type="molecule type" value="Genomic_DNA"/>
</dbReference>
<dbReference type="InterPro" id="IPR001647">
    <property type="entry name" value="HTH_TetR"/>
</dbReference>
<dbReference type="PROSITE" id="PS50977">
    <property type="entry name" value="HTH_TETR_2"/>
    <property type="match status" value="1"/>
</dbReference>
<feature type="domain" description="HTH tetR-type" evidence="5">
    <location>
        <begin position="13"/>
        <end position="73"/>
    </location>
</feature>
<proteinExistence type="predicted"/>
<evidence type="ECO:0000256" key="2">
    <source>
        <dbReference type="ARBA" id="ARBA00023125"/>
    </source>
</evidence>
<dbReference type="Pfam" id="PF00440">
    <property type="entry name" value="TetR_N"/>
    <property type="match status" value="1"/>
</dbReference>
<evidence type="ECO:0000313" key="7">
    <source>
        <dbReference type="Proteomes" id="UP000243799"/>
    </source>
</evidence>
<gene>
    <name evidence="6" type="ORF">SAMN05216266_105234</name>
</gene>
<evidence type="ECO:0000256" key="4">
    <source>
        <dbReference type="PROSITE-ProRule" id="PRU00335"/>
    </source>
</evidence>
<dbReference type="SUPFAM" id="SSF46689">
    <property type="entry name" value="Homeodomain-like"/>
    <property type="match status" value="1"/>
</dbReference>
<feature type="DNA-binding region" description="H-T-H motif" evidence="4">
    <location>
        <begin position="36"/>
        <end position="55"/>
    </location>
</feature>
<name>A0A1I0YNV3_9PSEU</name>
<evidence type="ECO:0000256" key="1">
    <source>
        <dbReference type="ARBA" id="ARBA00023015"/>
    </source>
</evidence>
<dbReference type="GO" id="GO:0003700">
    <property type="term" value="F:DNA-binding transcription factor activity"/>
    <property type="evidence" value="ECO:0007669"/>
    <property type="project" value="TreeGrafter"/>
</dbReference>
<dbReference type="PANTHER" id="PTHR30055">
    <property type="entry name" value="HTH-TYPE TRANSCRIPTIONAL REGULATOR RUTR"/>
    <property type="match status" value="1"/>
</dbReference>